<proteinExistence type="inferred from homology"/>
<evidence type="ECO:0000256" key="6">
    <source>
        <dbReference type="ARBA" id="ARBA00023136"/>
    </source>
</evidence>
<feature type="transmembrane region" description="Helical" evidence="9">
    <location>
        <begin position="430"/>
        <end position="452"/>
    </location>
</feature>
<feature type="transmembrane region" description="Helical" evidence="9">
    <location>
        <begin position="70"/>
        <end position="94"/>
    </location>
</feature>
<evidence type="ECO:0000256" key="4">
    <source>
        <dbReference type="ARBA" id="ARBA00022692"/>
    </source>
</evidence>
<dbReference type="AlphaFoldDB" id="A1CN94"/>
<feature type="domain" description="Major facilitator superfamily (MFS) profile" evidence="10">
    <location>
        <begin position="72"/>
        <end position="516"/>
    </location>
</feature>
<dbReference type="GO" id="GO:0005351">
    <property type="term" value="F:carbohydrate:proton symporter activity"/>
    <property type="evidence" value="ECO:0007669"/>
    <property type="project" value="TreeGrafter"/>
</dbReference>
<dbReference type="PROSITE" id="PS00216">
    <property type="entry name" value="SUGAR_TRANSPORT_1"/>
    <property type="match status" value="1"/>
</dbReference>
<dbReference type="FunFam" id="1.20.1250.20:FF:000217">
    <property type="entry name" value="MFS lactose permease, putative"/>
    <property type="match status" value="1"/>
</dbReference>
<keyword evidence="12" id="KW-1185">Reference proteome</keyword>
<comment type="subcellular location">
    <subcellularLocation>
        <location evidence="1">Membrane</location>
        <topology evidence="1">Multi-pass membrane protein</topology>
    </subcellularLocation>
</comment>
<evidence type="ECO:0000256" key="7">
    <source>
        <dbReference type="RuleBase" id="RU003346"/>
    </source>
</evidence>
<dbReference type="InterPro" id="IPR005828">
    <property type="entry name" value="MFS_sugar_transport-like"/>
</dbReference>
<comment type="similarity">
    <text evidence="2 7">Belongs to the major facilitator superfamily. Sugar transporter (TC 2.A.1.1) family.</text>
</comment>
<dbReference type="SUPFAM" id="SSF103473">
    <property type="entry name" value="MFS general substrate transporter"/>
    <property type="match status" value="1"/>
</dbReference>
<dbReference type="PANTHER" id="PTHR48022">
    <property type="entry name" value="PLASTIDIC GLUCOSE TRANSPORTER 4"/>
    <property type="match status" value="1"/>
</dbReference>
<dbReference type="InterPro" id="IPR005829">
    <property type="entry name" value="Sugar_transporter_CS"/>
</dbReference>
<dbReference type="VEuPathDB" id="FungiDB:ACLA_018190"/>
<evidence type="ECO:0000256" key="9">
    <source>
        <dbReference type="SAM" id="Phobius"/>
    </source>
</evidence>
<dbReference type="InterPro" id="IPR020846">
    <property type="entry name" value="MFS_dom"/>
</dbReference>
<evidence type="ECO:0000259" key="10">
    <source>
        <dbReference type="PROSITE" id="PS50850"/>
    </source>
</evidence>
<feature type="compositionally biased region" description="Basic and acidic residues" evidence="8">
    <location>
        <begin position="1"/>
        <end position="23"/>
    </location>
</feature>
<keyword evidence="5 9" id="KW-1133">Transmembrane helix</keyword>
<dbReference type="InterPro" id="IPR050360">
    <property type="entry name" value="MFS_Sugar_Transporters"/>
</dbReference>
<keyword evidence="6 9" id="KW-0472">Membrane</keyword>
<evidence type="ECO:0000256" key="5">
    <source>
        <dbReference type="ARBA" id="ARBA00022989"/>
    </source>
</evidence>
<feature type="transmembrane region" description="Helical" evidence="9">
    <location>
        <begin position="233"/>
        <end position="252"/>
    </location>
</feature>
<evidence type="ECO:0000313" key="12">
    <source>
        <dbReference type="Proteomes" id="UP000006701"/>
    </source>
</evidence>
<dbReference type="Gene3D" id="1.20.1250.20">
    <property type="entry name" value="MFS general substrate transporter like domains"/>
    <property type="match status" value="1"/>
</dbReference>
<dbReference type="InterPro" id="IPR003663">
    <property type="entry name" value="Sugar/inositol_transpt"/>
</dbReference>
<feature type="transmembrane region" description="Helical" evidence="9">
    <location>
        <begin position="166"/>
        <end position="189"/>
    </location>
</feature>
<feature type="transmembrane region" description="Helical" evidence="9">
    <location>
        <begin position="359"/>
        <end position="379"/>
    </location>
</feature>
<dbReference type="PANTHER" id="PTHR48022:SF36">
    <property type="entry name" value="LACTOSE PERMEASE, PUTATIVE (AFU_ORTHOLOGUE AFUA_1G17310)-RELATED"/>
    <property type="match status" value="1"/>
</dbReference>
<feature type="transmembrane region" description="Helical" evidence="9">
    <location>
        <begin position="464"/>
        <end position="481"/>
    </location>
</feature>
<dbReference type="GO" id="GO:0016020">
    <property type="term" value="C:membrane"/>
    <property type="evidence" value="ECO:0007669"/>
    <property type="project" value="UniProtKB-SubCell"/>
</dbReference>
<dbReference type="eggNOG" id="KOG0254">
    <property type="taxonomic scope" value="Eukaryota"/>
</dbReference>
<dbReference type="GeneID" id="4701629"/>
<organism evidence="11 12">
    <name type="scientific">Aspergillus clavatus (strain ATCC 1007 / CBS 513.65 / DSM 816 / NCTC 3887 / NRRL 1 / QM 1276 / 107)</name>
    <dbReference type="NCBI Taxonomy" id="344612"/>
    <lineage>
        <taxon>Eukaryota</taxon>
        <taxon>Fungi</taxon>
        <taxon>Dikarya</taxon>
        <taxon>Ascomycota</taxon>
        <taxon>Pezizomycotina</taxon>
        <taxon>Eurotiomycetes</taxon>
        <taxon>Eurotiomycetidae</taxon>
        <taxon>Eurotiales</taxon>
        <taxon>Aspergillaceae</taxon>
        <taxon>Aspergillus</taxon>
        <taxon>Aspergillus subgen. Fumigati</taxon>
    </lineage>
</organism>
<name>A1CN94_ASPCL</name>
<feature type="region of interest" description="Disordered" evidence="8">
    <location>
        <begin position="1"/>
        <end position="25"/>
    </location>
</feature>
<dbReference type="Pfam" id="PF00083">
    <property type="entry name" value="Sugar_tr"/>
    <property type="match status" value="1"/>
</dbReference>
<feature type="transmembrane region" description="Helical" evidence="9">
    <location>
        <begin position="201"/>
        <end position="221"/>
    </location>
</feature>
<evidence type="ECO:0000256" key="2">
    <source>
        <dbReference type="ARBA" id="ARBA00010992"/>
    </source>
</evidence>
<dbReference type="OrthoDB" id="6133115at2759"/>
<dbReference type="RefSeq" id="XP_001268541.1">
    <property type="nucleotide sequence ID" value="XM_001268540.1"/>
</dbReference>
<dbReference type="NCBIfam" id="TIGR00879">
    <property type="entry name" value="SP"/>
    <property type="match status" value="1"/>
</dbReference>
<protein>
    <submittedName>
        <fullName evidence="11">MFS lactose permease, putative</fullName>
    </submittedName>
</protein>
<feature type="transmembrane region" description="Helical" evidence="9">
    <location>
        <begin position="114"/>
        <end position="133"/>
    </location>
</feature>
<evidence type="ECO:0000313" key="11">
    <source>
        <dbReference type="EMBL" id="EAW07115.1"/>
    </source>
</evidence>
<evidence type="ECO:0000256" key="3">
    <source>
        <dbReference type="ARBA" id="ARBA00022448"/>
    </source>
</evidence>
<feature type="transmembrane region" description="Helical" evidence="9">
    <location>
        <begin position="142"/>
        <end position="160"/>
    </location>
</feature>
<feature type="transmembrane region" description="Helical" evidence="9">
    <location>
        <begin position="320"/>
        <end position="339"/>
    </location>
</feature>
<evidence type="ECO:0000256" key="1">
    <source>
        <dbReference type="ARBA" id="ARBA00004141"/>
    </source>
</evidence>
<evidence type="ECO:0000256" key="8">
    <source>
        <dbReference type="SAM" id="MobiDB-lite"/>
    </source>
</evidence>
<keyword evidence="4 9" id="KW-0812">Transmembrane</keyword>
<dbReference type="HOGENOM" id="CLU_001265_30_13_1"/>
<accession>A1CN94</accession>
<dbReference type="PROSITE" id="PS50850">
    <property type="entry name" value="MFS"/>
    <property type="match status" value="1"/>
</dbReference>
<gene>
    <name evidence="11" type="ORF">ACLA_018190</name>
</gene>
<reference evidence="11 12" key="1">
    <citation type="journal article" date="2008" name="PLoS Genet.">
        <title>Genomic islands in the pathogenic filamentous fungus Aspergillus fumigatus.</title>
        <authorList>
            <person name="Fedorova N.D."/>
            <person name="Khaldi N."/>
            <person name="Joardar V.S."/>
            <person name="Maiti R."/>
            <person name="Amedeo P."/>
            <person name="Anderson M.J."/>
            <person name="Crabtree J."/>
            <person name="Silva J.C."/>
            <person name="Badger J.H."/>
            <person name="Albarraq A."/>
            <person name="Angiuoli S."/>
            <person name="Bussey H."/>
            <person name="Bowyer P."/>
            <person name="Cotty P.J."/>
            <person name="Dyer P.S."/>
            <person name="Egan A."/>
            <person name="Galens K."/>
            <person name="Fraser-Liggett C.M."/>
            <person name="Haas B.J."/>
            <person name="Inman J.M."/>
            <person name="Kent R."/>
            <person name="Lemieux S."/>
            <person name="Malavazi I."/>
            <person name="Orvis J."/>
            <person name="Roemer T."/>
            <person name="Ronning C.M."/>
            <person name="Sundaram J.P."/>
            <person name="Sutton G."/>
            <person name="Turner G."/>
            <person name="Venter J.C."/>
            <person name="White O.R."/>
            <person name="Whitty B.R."/>
            <person name="Youngman P."/>
            <person name="Wolfe K.H."/>
            <person name="Goldman G.H."/>
            <person name="Wortman J.R."/>
            <person name="Jiang B."/>
            <person name="Denning D.W."/>
            <person name="Nierman W.C."/>
        </authorList>
    </citation>
    <scope>NUCLEOTIDE SEQUENCE [LARGE SCALE GENOMIC DNA]</scope>
    <source>
        <strain evidence="12">ATCC 1007 / CBS 513.65 / DSM 816 / NCTC 3887 / NRRL 1</strain>
    </source>
</reference>
<dbReference type="EMBL" id="DS027059">
    <property type="protein sequence ID" value="EAW07115.1"/>
    <property type="molecule type" value="Genomic_DNA"/>
</dbReference>
<dbReference type="OMA" id="RWRFLQV"/>
<dbReference type="InterPro" id="IPR036259">
    <property type="entry name" value="MFS_trans_sf"/>
</dbReference>
<sequence>MSSTDEKHGISVHHDSPGSDADFKPAVAAGQGETAKVGGAKTRQVHNAELYAAITETPIEKWSKESLHMYFAIFVAFCCACANGYDGSLMGAILAMDHFQNTFHTGMDGPKVSLVTSLYTVGSIAATPFSAVLSDKLGRRKCMFVGAWVIIAGSIIIATAKHLEQFYVGRVVLGFGIQIMVVSAPAYAVEIAPPHWRGRAVGFYNCGWFGGSIPAAAVTYGTNFIDNDFSWRIPFILQCFACVIVIFAVWFIPESPRWQMAHGQDEAALAFLTRYHGNGDPNARLVRLEIEEMREGIRIDGIDKRWWDYRPFFFTHSGRWRFLQVMMISVFGQWSGNGLGYFNATIYQRLGYTSSSMQLLMNLVNSIVSAIGALTAVALTDRMPRRKVLVWGTLACAIAMAINAGVSEPMIKQAETPAGINKTFGQTAVAFYYLFNIIFSFTYTPLQGVIPAEALETTTRAKGLALSGLMVSGIGFVSQYASPIGLRNISTHYFWIFVGWDLFEALCWYLFGVESQGRTLEELEWVYQQPNPVKASLQVDKVVVQADGQVTEKITDA</sequence>
<keyword evidence="3 7" id="KW-0813">Transport</keyword>
<feature type="transmembrane region" description="Helical" evidence="9">
    <location>
        <begin position="388"/>
        <end position="406"/>
    </location>
</feature>
<dbReference type="Proteomes" id="UP000006701">
    <property type="component" value="Unassembled WGS sequence"/>
</dbReference>
<dbReference type="KEGG" id="act:ACLA_018190"/>
<feature type="transmembrane region" description="Helical" evidence="9">
    <location>
        <begin position="493"/>
        <end position="511"/>
    </location>
</feature>